<evidence type="ECO:0000313" key="1">
    <source>
        <dbReference type="EMBL" id="CAK9260160.1"/>
    </source>
</evidence>
<proteinExistence type="predicted"/>
<organism evidence="1 2">
    <name type="scientific">Sphagnum jensenii</name>
    <dbReference type="NCBI Taxonomy" id="128206"/>
    <lineage>
        <taxon>Eukaryota</taxon>
        <taxon>Viridiplantae</taxon>
        <taxon>Streptophyta</taxon>
        <taxon>Embryophyta</taxon>
        <taxon>Bryophyta</taxon>
        <taxon>Sphagnophytina</taxon>
        <taxon>Sphagnopsida</taxon>
        <taxon>Sphagnales</taxon>
        <taxon>Sphagnaceae</taxon>
        <taxon>Sphagnum</taxon>
    </lineage>
</organism>
<feature type="non-terminal residue" evidence="1">
    <location>
        <position position="1"/>
    </location>
</feature>
<keyword evidence="2" id="KW-1185">Reference proteome</keyword>
<name>A0ABP0W4B7_9BRYO</name>
<feature type="non-terminal residue" evidence="1">
    <location>
        <position position="135"/>
    </location>
</feature>
<reference evidence="1" key="1">
    <citation type="submission" date="2024-02" db="EMBL/GenBank/DDBJ databases">
        <authorList>
            <consortium name="ELIXIR-Norway"/>
            <consortium name="Elixir Norway"/>
        </authorList>
    </citation>
    <scope>NUCLEOTIDE SEQUENCE</scope>
</reference>
<protein>
    <submittedName>
        <fullName evidence="1">Uncharacterized protein</fullName>
    </submittedName>
</protein>
<dbReference type="EMBL" id="OZ020108">
    <property type="protein sequence ID" value="CAK9260160.1"/>
    <property type="molecule type" value="Genomic_DNA"/>
</dbReference>
<sequence>MMEQQKQFAFNANVPLDKDVRVTGMVYSLLSQCEFGWGHTSLQTKHFAIISVQQSYYSESQNKTLRSLGVCIQDNSRSCQSNVPRPRISGISILGLSYETSGHQNFSFTQQEDLNMFLYISISQIMFNTFLCLSL</sequence>
<dbReference type="Proteomes" id="UP001497444">
    <property type="component" value="Chromosome 13"/>
</dbReference>
<gene>
    <name evidence="1" type="ORF">CSSPJE1EN1_LOCUS5638</name>
</gene>
<evidence type="ECO:0000313" key="2">
    <source>
        <dbReference type="Proteomes" id="UP001497444"/>
    </source>
</evidence>
<accession>A0ABP0W4B7</accession>